<dbReference type="EMBL" id="MHFR01000039">
    <property type="protein sequence ID" value="OGW97770.1"/>
    <property type="molecule type" value="Genomic_DNA"/>
</dbReference>
<dbReference type="SUPFAM" id="SSF46955">
    <property type="entry name" value="Putative DNA-binding domain"/>
    <property type="match status" value="1"/>
</dbReference>
<dbReference type="AlphaFoldDB" id="A0A1G1KXY1"/>
<reference evidence="1 2" key="1">
    <citation type="journal article" date="2016" name="Nat. Commun.">
        <title>Thousands of microbial genomes shed light on interconnected biogeochemical processes in an aquifer system.</title>
        <authorList>
            <person name="Anantharaman K."/>
            <person name="Brown C.T."/>
            <person name="Hug L.A."/>
            <person name="Sharon I."/>
            <person name="Castelle C.J."/>
            <person name="Probst A.J."/>
            <person name="Thomas B.C."/>
            <person name="Singh A."/>
            <person name="Wilkins M.J."/>
            <person name="Karaoz U."/>
            <person name="Brodie E.L."/>
            <person name="Williams K.H."/>
            <person name="Hubbard S.S."/>
            <person name="Banfield J.F."/>
        </authorList>
    </citation>
    <scope>NUCLEOTIDE SEQUENCE [LARGE SCALE GENOMIC DNA]</scope>
</reference>
<evidence type="ECO:0000313" key="2">
    <source>
        <dbReference type="Proteomes" id="UP000178187"/>
    </source>
</evidence>
<accession>A0A1G1KXY1</accession>
<comment type="caution">
    <text evidence="1">The sequence shown here is derived from an EMBL/GenBank/DDBJ whole genome shotgun (WGS) entry which is preliminary data.</text>
</comment>
<gene>
    <name evidence="1" type="ORF">A3G33_08130</name>
</gene>
<organism evidence="1 2">
    <name type="scientific">Candidatus Danuiimicrobium aquiferis</name>
    <dbReference type="NCBI Taxonomy" id="1801832"/>
    <lineage>
        <taxon>Bacteria</taxon>
        <taxon>Pseudomonadati</taxon>
        <taxon>Candidatus Omnitrophota</taxon>
        <taxon>Candidatus Danuiimicrobium</taxon>
    </lineage>
</organism>
<evidence type="ECO:0008006" key="3">
    <source>
        <dbReference type="Google" id="ProtNLM"/>
    </source>
</evidence>
<proteinExistence type="predicted"/>
<dbReference type="InterPro" id="IPR009061">
    <property type="entry name" value="DNA-bd_dom_put_sf"/>
</dbReference>
<sequence length="176" mass="20785">MKKNHKKTEKTSLVFKNQNELAELFDVDVRTVQRWIRDGLPRTEKGFYDLAQIVSWWKKRNDERFKNDPEKKWNHEHARWRALLRKLQYKVKAGELIPREEVESEWLSILTTVKKKLLNLGPRIAPQVVGQEIHVVEKIITENVRDLLNAMTLDSDKNTAAKEITNNTEQSEEQTP</sequence>
<dbReference type="InterPro" id="IPR036388">
    <property type="entry name" value="WH-like_DNA-bd_sf"/>
</dbReference>
<name>A0A1G1KXY1_9BACT</name>
<dbReference type="Gene3D" id="1.10.10.10">
    <property type="entry name" value="Winged helix-like DNA-binding domain superfamily/Winged helix DNA-binding domain"/>
    <property type="match status" value="1"/>
</dbReference>
<dbReference type="Proteomes" id="UP000178187">
    <property type="component" value="Unassembled WGS sequence"/>
</dbReference>
<protein>
    <recommendedName>
        <fullName evidence="3">Terminase small subunit</fullName>
    </recommendedName>
</protein>
<evidence type="ECO:0000313" key="1">
    <source>
        <dbReference type="EMBL" id="OGW97770.1"/>
    </source>
</evidence>